<sequence length="569" mass="62481">MRVEDGQHPHPFGPDAVEEFTDLLGKTLRPRLRRDFPAWILKAPFVEANRGMFMLRFMPKWQEWAATEAQRIGIDTSDVLAGEAGWNQLTLLHDALRVQLRQIADRRSAFGWLVITRRINPADLLPTARASSSAAVLSFALSEVRSSRRTSKSAELITSRWWLAPQALTDLDELCSVGMLLFNVYNARRRVAKGQSLRLGGPHLIPEVTDTDDTVERAIWLYDGRLNFTGGRGNDLGSFPRTVTDRRESANIITWADLRGQDLVSRDHLAQLLQKCGPVFPLGTTIEDLAPAAFSSGVGLTLETQAAATVLSAAWTYLADRGATWKSVPGEWSQYGYLRCPRDWFIARLDEGPALPELLGSSWRAGATVRGVITLLAREQVVLSVGRHFVIDLTGATSLLMHSFERAREGAAANEWGSSFETAVQAAIDTTPWKPTGALRSVIGKKVKDENGNVITDIDAVAFHAGTLWLISAKAFQAGPDYAVGAYDAVRRIARKAVAASEQWNGYLERIRRRPSALGVELPDGCTLEGLVVMPFVPYLPVDSSAAQPVGDLCHVSSIHELIAVALRA</sequence>
<dbReference type="EMBL" id="JAUSYA010000001">
    <property type="protein sequence ID" value="MDQ0683669.1"/>
    <property type="molecule type" value="Genomic_DNA"/>
</dbReference>
<reference evidence="1 2" key="1">
    <citation type="submission" date="2023-07" db="EMBL/GenBank/DDBJ databases">
        <title>Comparative genomics of wheat-associated soil bacteria to identify genetic determinants of phenazine resistance.</title>
        <authorList>
            <person name="Mouncey N."/>
        </authorList>
    </citation>
    <scope>NUCLEOTIDE SEQUENCE [LARGE SCALE GENOMIC DNA]</scope>
    <source>
        <strain evidence="1 2">W4I19-2</strain>
    </source>
</reference>
<proteinExistence type="predicted"/>
<evidence type="ECO:0000313" key="2">
    <source>
        <dbReference type="Proteomes" id="UP001243364"/>
    </source>
</evidence>
<protein>
    <submittedName>
        <fullName evidence="1">Uncharacterized protein</fullName>
    </submittedName>
</protein>
<evidence type="ECO:0000313" key="1">
    <source>
        <dbReference type="EMBL" id="MDQ0683669.1"/>
    </source>
</evidence>
<name>A0ABU0PZ97_STRAH</name>
<comment type="caution">
    <text evidence="1">The sequence shown here is derived from an EMBL/GenBank/DDBJ whole genome shotgun (WGS) entry which is preliminary data.</text>
</comment>
<organism evidence="1 2">
    <name type="scientific">Streptomyces achromogenes</name>
    <dbReference type="NCBI Taxonomy" id="67255"/>
    <lineage>
        <taxon>Bacteria</taxon>
        <taxon>Bacillati</taxon>
        <taxon>Actinomycetota</taxon>
        <taxon>Actinomycetes</taxon>
        <taxon>Kitasatosporales</taxon>
        <taxon>Streptomycetaceae</taxon>
        <taxon>Streptomyces</taxon>
    </lineage>
</organism>
<keyword evidence="2" id="KW-1185">Reference proteome</keyword>
<dbReference type="Proteomes" id="UP001243364">
    <property type="component" value="Unassembled WGS sequence"/>
</dbReference>
<dbReference type="RefSeq" id="WP_307042663.1">
    <property type="nucleotide sequence ID" value="NZ_JAUSYA010000001.1"/>
</dbReference>
<accession>A0ABU0PZ97</accession>
<gene>
    <name evidence="1" type="ORF">QFZ56_002632</name>
</gene>